<feature type="compositionally biased region" description="Polar residues" evidence="11">
    <location>
        <begin position="582"/>
        <end position="596"/>
    </location>
</feature>
<comment type="similarity">
    <text evidence="2">Belongs to the SNF2/RAD54 helicase family.</text>
</comment>
<evidence type="ECO:0000256" key="11">
    <source>
        <dbReference type="SAM" id="MobiDB-lite"/>
    </source>
</evidence>
<feature type="compositionally biased region" description="Basic and acidic residues" evidence="11">
    <location>
        <begin position="640"/>
        <end position="650"/>
    </location>
</feature>
<evidence type="ECO:0000256" key="1">
    <source>
        <dbReference type="ARBA" id="ARBA00004123"/>
    </source>
</evidence>
<keyword evidence="5" id="KW-0378">Hydrolase</keyword>
<proteinExistence type="inferred from homology"/>
<evidence type="ECO:0000313" key="14">
    <source>
        <dbReference type="EMBL" id="KAF9410040.1"/>
    </source>
</evidence>
<keyword evidence="6" id="KW-0067">ATP-binding</keyword>
<evidence type="ECO:0000256" key="5">
    <source>
        <dbReference type="ARBA" id="ARBA00022801"/>
    </source>
</evidence>
<gene>
    <name evidence="14" type="ORF">HW555_010757</name>
</gene>
<dbReference type="GO" id="GO:0005634">
    <property type="term" value="C:nucleus"/>
    <property type="evidence" value="ECO:0007669"/>
    <property type="project" value="UniProtKB-SubCell"/>
</dbReference>
<comment type="subcellular location">
    <subcellularLocation>
        <location evidence="1">Nucleus</location>
    </subcellularLocation>
</comment>
<dbReference type="EMBL" id="JACKWZ010000281">
    <property type="protein sequence ID" value="KAF9410040.1"/>
    <property type="molecule type" value="Genomic_DNA"/>
</dbReference>
<dbReference type="PANTHER" id="PTHR46357:SF1">
    <property type="entry name" value="TRANSCRIPTIONAL REGULATOR ATRX"/>
    <property type="match status" value="1"/>
</dbReference>
<dbReference type="GO" id="GO:0005721">
    <property type="term" value="C:pericentric heterochromatin"/>
    <property type="evidence" value="ECO:0007669"/>
    <property type="project" value="TreeGrafter"/>
</dbReference>
<evidence type="ECO:0000256" key="6">
    <source>
        <dbReference type="ARBA" id="ARBA00022840"/>
    </source>
</evidence>
<dbReference type="GO" id="GO:0016787">
    <property type="term" value="F:hydrolase activity"/>
    <property type="evidence" value="ECO:0007669"/>
    <property type="project" value="UniProtKB-KW"/>
</dbReference>
<feature type="compositionally biased region" description="Basic and acidic residues" evidence="11">
    <location>
        <begin position="701"/>
        <end position="713"/>
    </location>
</feature>
<feature type="compositionally biased region" description="Basic and acidic residues" evidence="11">
    <location>
        <begin position="659"/>
        <end position="691"/>
    </location>
</feature>
<evidence type="ECO:0000259" key="13">
    <source>
        <dbReference type="Pfam" id="PF17981"/>
    </source>
</evidence>
<keyword evidence="12" id="KW-0472">Membrane</keyword>
<dbReference type="Pfam" id="PF17981">
    <property type="entry name" value="ADD_ATRX"/>
    <property type="match status" value="1"/>
</dbReference>
<feature type="compositionally biased region" description="Polar residues" evidence="11">
    <location>
        <begin position="755"/>
        <end position="764"/>
    </location>
</feature>
<dbReference type="AlphaFoldDB" id="A0A835KZH4"/>
<evidence type="ECO:0000256" key="9">
    <source>
        <dbReference type="ARBA" id="ARBA00023242"/>
    </source>
</evidence>
<evidence type="ECO:0000256" key="12">
    <source>
        <dbReference type="SAM" id="Phobius"/>
    </source>
</evidence>
<feature type="compositionally biased region" description="Basic and acidic residues" evidence="11">
    <location>
        <begin position="720"/>
        <end position="737"/>
    </location>
</feature>
<keyword evidence="12" id="KW-0812">Transmembrane</keyword>
<evidence type="ECO:0000256" key="8">
    <source>
        <dbReference type="ARBA" id="ARBA00023204"/>
    </source>
</evidence>
<dbReference type="PANTHER" id="PTHR46357">
    <property type="entry name" value="TRANSCRIPTIONAL REGULATOR ATRX"/>
    <property type="match status" value="1"/>
</dbReference>
<evidence type="ECO:0000256" key="3">
    <source>
        <dbReference type="ARBA" id="ARBA00022741"/>
    </source>
</evidence>
<evidence type="ECO:0000256" key="7">
    <source>
        <dbReference type="ARBA" id="ARBA00023125"/>
    </source>
</evidence>
<feature type="domain" description="ATRX ADD" evidence="13">
    <location>
        <begin position="2"/>
        <end position="47"/>
    </location>
</feature>
<keyword evidence="9" id="KW-0539">Nucleus</keyword>
<keyword evidence="7" id="KW-0238">DNA-binding</keyword>
<sequence length="771" mass="86005">MKLHCTACDRHLGCAARNESRMRAHPMLRTLVCHNCHIFYNSGEFEKGDDGSELYCRWCGQEMCEAQFRNIQKPKKLKMQMIGNVLNAILNVYGTFVHYVGLFYVSVTSKINPKATSNLLSKISPTIQVKKFASVSMDEVKQEKKPQKRSLSPKNKPVLVKNPISIAPNTKLLNPIKFTISSKKDEVSSSLRVINDQNKPATYTRLKPKTPQTVIGNSNFNGFNPTMYNNDNINLSIESLTQGLDMSAVTGLGSNSQNDDVVCTPDFPLEPLCEVTEDNDDDVQCITPGPVVPPKISNPPPLVPRVLNNPVDVTSDNVVQMTDNDVTVNTATGGLKFRVDPQTLSSNKMYRLPDGRIFAINPNPAMPGGYSATIVAVAETSGKTISKGATYAAKLSSVATPPVVTPKTIRNVPRILKRSTPKATISKIKSPGTLKSRYCDLNVPVEWYRYNLIDAVDALEYALPRLTKLKKEATTVFLRTRTVDEMRTLHRSLERLLNTSSSRFNEIRENLNKGFKQYLTRKSGGNSEDDDDVEILPDMEANDDPIFIDENSVESINGSENQEVDLTSVGSEYNDSEENNKSDTFSKSVTDPLNDNENNEHSDVLAVISHKNNKDSADMDNNEKEPENIKEQSNTATETENNRVKPKDNIDQDTETDSNTEKNKTDEVDKEDSERSNSKKIECKENQKDQRNGLQNEDEGEKNSNKEAEDKGDCINNNDLNDKADNQDSDDRLHDTEMSEEMIETLLKDDVGDEQGSSSKNVDSSEMLEET</sequence>
<dbReference type="GO" id="GO:0005524">
    <property type="term" value="F:ATP binding"/>
    <property type="evidence" value="ECO:0007669"/>
    <property type="project" value="UniProtKB-KW"/>
</dbReference>
<dbReference type="GO" id="GO:0031297">
    <property type="term" value="P:replication fork processing"/>
    <property type="evidence" value="ECO:0007669"/>
    <property type="project" value="TreeGrafter"/>
</dbReference>
<dbReference type="GO" id="GO:0031490">
    <property type="term" value="F:chromatin DNA binding"/>
    <property type="evidence" value="ECO:0007669"/>
    <property type="project" value="TreeGrafter"/>
</dbReference>
<feature type="compositionally biased region" description="Basic and acidic residues" evidence="11">
    <location>
        <begin position="612"/>
        <end position="630"/>
    </location>
</feature>
<reference evidence="14" key="1">
    <citation type="submission" date="2020-08" db="EMBL/GenBank/DDBJ databases">
        <title>Spodoptera exigua strain:BAW_Kor-Di-RS1 Genome sequencing and assembly.</title>
        <authorList>
            <person name="Kim J."/>
            <person name="Nam H.Y."/>
            <person name="Kwon M."/>
            <person name="Choi J.H."/>
            <person name="Cho S.R."/>
            <person name="Kim G.-H."/>
        </authorList>
    </citation>
    <scope>NUCLEOTIDE SEQUENCE</scope>
    <source>
        <strain evidence="14">BAW_Kor-Di-RS1</strain>
        <tissue evidence="14">Whole-body</tissue>
    </source>
</reference>
<feature type="transmembrane region" description="Helical" evidence="12">
    <location>
        <begin position="85"/>
        <end position="107"/>
    </location>
</feature>
<dbReference type="InterPro" id="IPR041430">
    <property type="entry name" value="ADD_ATRX"/>
</dbReference>
<comment type="catalytic activity">
    <reaction evidence="10">
        <text>ATP + H2O = ADP + phosphate + H(+)</text>
        <dbReference type="Rhea" id="RHEA:13065"/>
        <dbReference type="ChEBI" id="CHEBI:15377"/>
        <dbReference type="ChEBI" id="CHEBI:15378"/>
        <dbReference type="ChEBI" id="CHEBI:30616"/>
        <dbReference type="ChEBI" id="CHEBI:43474"/>
        <dbReference type="ChEBI" id="CHEBI:456216"/>
        <dbReference type="EC" id="3.6.4.12"/>
    </reaction>
</comment>
<accession>A0A835KZH4</accession>
<protein>
    <recommendedName>
        <fullName evidence="13">ATRX ADD domain-containing protein</fullName>
    </recommendedName>
</protein>
<dbReference type="GO" id="GO:0006338">
    <property type="term" value="P:chromatin remodeling"/>
    <property type="evidence" value="ECO:0007669"/>
    <property type="project" value="TreeGrafter"/>
</dbReference>
<organism evidence="14 15">
    <name type="scientific">Spodoptera exigua</name>
    <name type="common">Beet armyworm</name>
    <name type="synonym">Noctua fulgens</name>
    <dbReference type="NCBI Taxonomy" id="7107"/>
    <lineage>
        <taxon>Eukaryota</taxon>
        <taxon>Metazoa</taxon>
        <taxon>Ecdysozoa</taxon>
        <taxon>Arthropoda</taxon>
        <taxon>Hexapoda</taxon>
        <taxon>Insecta</taxon>
        <taxon>Pterygota</taxon>
        <taxon>Neoptera</taxon>
        <taxon>Endopterygota</taxon>
        <taxon>Lepidoptera</taxon>
        <taxon>Glossata</taxon>
        <taxon>Ditrysia</taxon>
        <taxon>Noctuoidea</taxon>
        <taxon>Noctuidae</taxon>
        <taxon>Amphipyrinae</taxon>
        <taxon>Spodoptera</taxon>
    </lineage>
</organism>
<dbReference type="InterPro" id="IPR052131">
    <property type="entry name" value="ATRX_domain-containing"/>
</dbReference>
<dbReference type="Proteomes" id="UP000648187">
    <property type="component" value="Unassembled WGS sequence"/>
</dbReference>
<dbReference type="GO" id="GO:0006281">
    <property type="term" value="P:DNA repair"/>
    <property type="evidence" value="ECO:0007669"/>
    <property type="project" value="UniProtKB-KW"/>
</dbReference>
<dbReference type="GO" id="GO:0003678">
    <property type="term" value="F:DNA helicase activity"/>
    <property type="evidence" value="ECO:0007669"/>
    <property type="project" value="UniProtKB-EC"/>
</dbReference>
<evidence type="ECO:0000256" key="2">
    <source>
        <dbReference type="ARBA" id="ARBA00007025"/>
    </source>
</evidence>
<name>A0A835KZH4_SPOEX</name>
<keyword evidence="15" id="KW-1185">Reference proteome</keyword>
<feature type="region of interest" description="Disordered" evidence="11">
    <location>
        <begin position="571"/>
        <end position="771"/>
    </location>
</feature>
<keyword evidence="3" id="KW-0547">Nucleotide-binding</keyword>
<comment type="caution">
    <text evidence="14">The sequence shown here is derived from an EMBL/GenBank/DDBJ whole genome shotgun (WGS) entry which is preliminary data.</text>
</comment>
<keyword evidence="12" id="KW-1133">Transmembrane helix</keyword>
<evidence type="ECO:0000256" key="4">
    <source>
        <dbReference type="ARBA" id="ARBA00022763"/>
    </source>
</evidence>
<keyword evidence="4" id="KW-0227">DNA damage</keyword>
<evidence type="ECO:0000256" key="10">
    <source>
        <dbReference type="ARBA" id="ARBA00047995"/>
    </source>
</evidence>
<keyword evidence="8" id="KW-0234">DNA repair</keyword>
<evidence type="ECO:0000313" key="15">
    <source>
        <dbReference type="Proteomes" id="UP000648187"/>
    </source>
</evidence>